<dbReference type="KEGG" id="spar:SPRG_12724"/>
<accession>A0A067BVY3</accession>
<keyword evidence="2" id="KW-0812">Transmembrane</keyword>
<sequence length="368" mass="39176">MAANGEQARLQASIQAKASPETRLQPAPKPASNPAPKPASNPAPKPASNPGPKPASNPAPRPVANPGPRPAPNRAPASRSPAYVAYVTPRPLWVSRPNRIVVVFSSHSFWSKRSSCATRYCDSNYAACNSIYSFDECACVPDLLQCIQAKCRTEYTAAIAECESAIRRDTLCRLSCAPAAPVDWTTEYVATNYSVVVELLIEGMTSSAWESYGVDVSQLLVDAQVNATSKNDTLLAAWPVYVTTPPYNVVNGSAAALQMTAEVITDDPDGMLEVQSFFLNESTTQWLASTLWDYGVLHDTNQLAITSVQTLVVPLNSTTPSTSSDNSTAALLGVGVGIVVGLGLLGLGYYCHTRRRRPAAVACVGQKG</sequence>
<reference evidence="3 4" key="1">
    <citation type="journal article" date="2013" name="PLoS Genet.">
        <title>Distinctive expansion of potential virulence genes in the genome of the oomycete fish pathogen Saprolegnia parasitica.</title>
        <authorList>
            <person name="Jiang R.H."/>
            <person name="de Bruijn I."/>
            <person name="Haas B.J."/>
            <person name="Belmonte R."/>
            <person name="Lobach L."/>
            <person name="Christie J."/>
            <person name="van den Ackerveken G."/>
            <person name="Bottin A."/>
            <person name="Bulone V."/>
            <person name="Diaz-Moreno S.M."/>
            <person name="Dumas B."/>
            <person name="Fan L."/>
            <person name="Gaulin E."/>
            <person name="Govers F."/>
            <person name="Grenville-Briggs L.J."/>
            <person name="Horner N.R."/>
            <person name="Levin J.Z."/>
            <person name="Mammella M."/>
            <person name="Meijer H.J."/>
            <person name="Morris P."/>
            <person name="Nusbaum C."/>
            <person name="Oome S."/>
            <person name="Phillips A.J."/>
            <person name="van Rooyen D."/>
            <person name="Rzeszutek E."/>
            <person name="Saraiva M."/>
            <person name="Secombes C.J."/>
            <person name="Seidl M.F."/>
            <person name="Snel B."/>
            <person name="Stassen J.H."/>
            <person name="Sykes S."/>
            <person name="Tripathy S."/>
            <person name="van den Berg H."/>
            <person name="Vega-Arreguin J.C."/>
            <person name="Wawra S."/>
            <person name="Young S.K."/>
            <person name="Zeng Q."/>
            <person name="Dieguez-Uribeondo J."/>
            <person name="Russ C."/>
            <person name="Tyler B.M."/>
            <person name="van West P."/>
        </authorList>
    </citation>
    <scope>NUCLEOTIDE SEQUENCE [LARGE SCALE GENOMIC DNA]</scope>
    <source>
        <strain evidence="3 4">CBS 223.65</strain>
    </source>
</reference>
<dbReference type="AlphaFoldDB" id="A0A067BVY3"/>
<evidence type="ECO:0000313" key="4">
    <source>
        <dbReference type="Proteomes" id="UP000030745"/>
    </source>
</evidence>
<evidence type="ECO:0000256" key="2">
    <source>
        <dbReference type="SAM" id="Phobius"/>
    </source>
</evidence>
<feature type="transmembrane region" description="Helical" evidence="2">
    <location>
        <begin position="329"/>
        <end position="350"/>
    </location>
</feature>
<dbReference type="VEuPathDB" id="FungiDB:SPRG_12724"/>
<dbReference type="Proteomes" id="UP000030745">
    <property type="component" value="Unassembled WGS sequence"/>
</dbReference>
<dbReference type="OrthoDB" id="10413239at2759"/>
<feature type="region of interest" description="Disordered" evidence="1">
    <location>
        <begin position="1"/>
        <end position="80"/>
    </location>
</feature>
<evidence type="ECO:0000256" key="1">
    <source>
        <dbReference type="SAM" id="MobiDB-lite"/>
    </source>
</evidence>
<proteinExistence type="predicted"/>
<dbReference type="OMA" id="SCATRYC"/>
<dbReference type="EMBL" id="KK583268">
    <property type="protein sequence ID" value="KDO22443.1"/>
    <property type="molecule type" value="Genomic_DNA"/>
</dbReference>
<gene>
    <name evidence="3" type="ORF">SPRG_12724</name>
</gene>
<dbReference type="STRING" id="695850.A0A067BVY3"/>
<keyword evidence="2" id="KW-0472">Membrane</keyword>
<dbReference type="GeneID" id="24134661"/>
<dbReference type="RefSeq" id="XP_012206831.1">
    <property type="nucleotide sequence ID" value="XM_012351441.1"/>
</dbReference>
<feature type="compositionally biased region" description="Pro residues" evidence="1">
    <location>
        <begin position="27"/>
        <end position="73"/>
    </location>
</feature>
<protein>
    <submittedName>
        <fullName evidence="3">Uncharacterized protein</fullName>
    </submittedName>
</protein>
<organism evidence="3 4">
    <name type="scientific">Saprolegnia parasitica (strain CBS 223.65)</name>
    <dbReference type="NCBI Taxonomy" id="695850"/>
    <lineage>
        <taxon>Eukaryota</taxon>
        <taxon>Sar</taxon>
        <taxon>Stramenopiles</taxon>
        <taxon>Oomycota</taxon>
        <taxon>Saprolegniomycetes</taxon>
        <taxon>Saprolegniales</taxon>
        <taxon>Saprolegniaceae</taxon>
        <taxon>Saprolegnia</taxon>
    </lineage>
</organism>
<name>A0A067BVY3_SAPPC</name>
<evidence type="ECO:0000313" key="3">
    <source>
        <dbReference type="EMBL" id="KDO22443.1"/>
    </source>
</evidence>
<keyword evidence="4" id="KW-1185">Reference proteome</keyword>
<keyword evidence="2" id="KW-1133">Transmembrane helix</keyword>